<reference evidence="6 7" key="1">
    <citation type="submission" date="2015-06" db="EMBL/GenBank/DDBJ databases">
        <title>Draft genome of the moderately acidophilic sulfate reducer Candidatus Desulfosporosinus acididurans strain M1.</title>
        <authorList>
            <person name="Poehlein A."/>
            <person name="Petzsch P."/>
            <person name="Johnson B.D."/>
            <person name="Schloemann M."/>
            <person name="Daniel R."/>
            <person name="Muehling M."/>
        </authorList>
    </citation>
    <scope>NUCLEOTIDE SEQUENCE [LARGE SCALE GENOMIC DNA]</scope>
    <source>
        <strain evidence="6 7">M1</strain>
    </source>
</reference>
<dbReference type="RefSeq" id="WP_047810699.1">
    <property type="nucleotide sequence ID" value="NZ_LDZY01000009.1"/>
</dbReference>
<protein>
    <recommendedName>
        <fullName evidence="5">Cobalt-precorrin-5B C(1)-methyltransferase</fullName>
        <ecNumber evidence="5">2.1.1.195</ecNumber>
    </recommendedName>
    <alternativeName>
        <fullName evidence="5">Cobalt-precorrin-6A synthase</fullName>
    </alternativeName>
</protein>
<keyword evidence="2 5" id="KW-0489">Methyltransferase</keyword>
<dbReference type="GO" id="GO:0019251">
    <property type="term" value="P:anaerobic cobalamin biosynthetic process"/>
    <property type="evidence" value="ECO:0007669"/>
    <property type="project" value="UniProtKB-UniRule"/>
</dbReference>
<evidence type="ECO:0000256" key="2">
    <source>
        <dbReference type="ARBA" id="ARBA00022603"/>
    </source>
</evidence>
<keyword evidence="3 5" id="KW-0808">Transferase</keyword>
<gene>
    <name evidence="5" type="primary">cbiD</name>
    <name evidence="6" type="ORF">DEAC_c28840</name>
</gene>
<evidence type="ECO:0000313" key="7">
    <source>
        <dbReference type="Proteomes" id="UP000036356"/>
    </source>
</evidence>
<dbReference type="HAMAP" id="MF_00787">
    <property type="entry name" value="CbiD"/>
    <property type="match status" value="1"/>
</dbReference>
<keyword evidence="1 5" id="KW-0169">Cobalamin biosynthesis</keyword>
<dbReference type="EMBL" id="LDZY01000009">
    <property type="protein sequence ID" value="KLU65332.1"/>
    <property type="molecule type" value="Genomic_DNA"/>
</dbReference>
<dbReference type="InterPro" id="IPR002748">
    <property type="entry name" value="CbiD"/>
</dbReference>
<evidence type="ECO:0000256" key="4">
    <source>
        <dbReference type="ARBA" id="ARBA00022691"/>
    </source>
</evidence>
<evidence type="ECO:0000256" key="3">
    <source>
        <dbReference type="ARBA" id="ARBA00022679"/>
    </source>
</evidence>
<dbReference type="InterPro" id="IPR036074">
    <property type="entry name" value="CbiD_sf"/>
</dbReference>
<dbReference type="UniPathway" id="UPA00148">
    <property type="reaction ID" value="UER00227"/>
</dbReference>
<dbReference type="PANTHER" id="PTHR35863:SF1">
    <property type="entry name" value="COBALT-PRECORRIN-5B C(1)-METHYLTRANSFERASE"/>
    <property type="match status" value="1"/>
</dbReference>
<evidence type="ECO:0000256" key="1">
    <source>
        <dbReference type="ARBA" id="ARBA00022573"/>
    </source>
</evidence>
<dbReference type="EC" id="2.1.1.195" evidence="5"/>
<dbReference type="GO" id="GO:0043780">
    <property type="term" value="F:cobalt-precorrin-5B C1-methyltransferase activity"/>
    <property type="evidence" value="ECO:0007669"/>
    <property type="project" value="RHEA"/>
</dbReference>
<dbReference type="Proteomes" id="UP000036356">
    <property type="component" value="Unassembled WGS sequence"/>
</dbReference>
<name>A0A0J1FPS9_9FIRM</name>
<dbReference type="PANTHER" id="PTHR35863">
    <property type="entry name" value="COBALT-PRECORRIN-5B C(1)-METHYLTRANSFERASE"/>
    <property type="match status" value="1"/>
</dbReference>
<sequence>MARNKDRHTWREGYTTGSCAAGAAKAACLLLRGDCLPERIEIPLPNQAHLGMLIHSGSLDNSRATASIIKDAGDDADVTDGLEIRVFVRMLSAQGEVHIRGGQGVGTVTKKGLDQPAGEKAINSVPRRMIREAVREVFSQEELEITIEVPGGEETAKRTLNPRLGIMGGISILGTSGIVRPMSEEAFKTSILPELDQAVAYGHKAIVLTPGHYGFRVATEGFDVPTEAVIQMSNFVGYLLEEAVYRGIEDVVLLGHIGKLIKVSGGIFHTHNRVADARTEILLAHAALYGIKAETLRALAEFPTTEGAALELLNLGHQALLHHLAHLAGERAQAFTFGRLRVGAIMTLLNGQPVGWDMNAREIVEKQHWKWNVGKP</sequence>
<comment type="pathway">
    <text evidence="5">Cofactor biosynthesis; adenosylcobalamin biosynthesis; cob(II)yrinate a,c-diamide from sirohydrochlorin (anaerobic route): step 6/10.</text>
</comment>
<comment type="catalytic activity">
    <reaction evidence="5">
        <text>Co-precorrin-5B + S-adenosyl-L-methionine = Co-precorrin-6A + S-adenosyl-L-homocysteine</text>
        <dbReference type="Rhea" id="RHEA:26285"/>
        <dbReference type="ChEBI" id="CHEBI:57856"/>
        <dbReference type="ChEBI" id="CHEBI:59789"/>
        <dbReference type="ChEBI" id="CHEBI:60063"/>
        <dbReference type="ChEBI" id="CHEBI:60064"/>
        <dbReference type="EC" id="2.1.1.195"/>
    </reaction>
</comment>
<comment type="function">
    <text evidence="5">Catalyzes the methylation of C-1 in cobalt-precorrin-5B to form cobalt-precorrin-6A.</text>
</comment>
<dbReference type="GO" id="GO:0032259">
    <property type="term" value="P:methylation"/>
    <property type="evidence" value="ECO:0007669"/>
    <property type="project" value="UniProtKB-KW"/>
</dbReference>
<dbReference type="Pfam" id="PF01888">
    <property type="entry name" value="CbiD"/>
    <property type="match status" value="1"/>
</dbReference>
<accession>A0A0J1FPS9</accession>
<dbReference type="AlphaFoldDB" id="A0A0J1FPS9"/>
<comment type="similarity">
    <text evidence="5">Belongs to the CbiD family.</text>
</comment>
<dbReference type="NCBIfam" id="TIGR00312">
    <property type="entry name" value="cbiD"/>
    <property type="match status" value="1"/>
</dbReference>
<keyword evidence="4 5" id="KW-0949">S-adenosyl-L-methionine</keyword>
<keyword evidence="7" id="KW-1185">Reference proteome</keyword>
<organism evidence="6 7">
    <name type="scientific">Desulfosporosinus acididurans</name>
    <dbReference type="NCBI Taxonomy" id="476652"/>
    <lineage>
        <taxon>Bacteria</taxon>
        <taxon>Bacillati</taxon>
        <taxon>Bacillota</taxon>
        <taxon>Clostridia</taxon>
        <taxon>Eubacteriales</taxon>
        <taxon>Desulfitobacteriaceae</taxon>
        <taxon>Desulfosporosinus</taxon>
    </lineage>
</organism>
<dbReference type="PIRSF" id="PIRSF026782">
    <property type="entry name" value="CbiD"/>
    <property type="match status" value="1"/>
</dbReference>
<proteinExistence type="inferred from homology"/>
<dbReference type="Gene3D" id="3.30.2110.10">
    <property type="entry name" value="CbiD-like"/>
    <property type="match status" value="1"/>
</dbReference>
<dbReference type="PATRIC" id="fig|476652.3.peg.3033"/>
<evidence type="ECO:0000256" key="5">
    <source>
        <dbReference type="HAMAP-Rule" id="MF_00787"/>
    </source>
</evidence>
<dbReference type="STRING" id="476652.DEAC_c28840"/>
<evidence type="ECO:0000313" key="6">
    <source>
        <dbReference type="EMBL" id="KLU65332.1"/>
    </source>
</evidence>
<comment type="caution">
    <text evidence="6">The sequence shown here is derived from an EMBL/GenBank/DDBJ whole genome shotgun (WGS) entry which is preliminary data.</text>
</comment>
<dbReference type="SUPFAM" id="SSF111342">
    <property type="entry name" value="CbiD-like"/>
    <property type="match status" value="1"/>
</dbReference>